<dbReference type="Gene3D" id="3.40.1110.10">
    <property type="entry name" value="Calcium-transporting ATPase, cytoplasmic domain N"/>
    <property type="match status" value="1"/>
</dbReference>
<dbReference type="SFLD" id="SFLDG00002">
    <property type="entry name" value="C1.7:_P-type_atpase_like"/>
    <property type="match status" value="1"/>
</dbReference>
<evidence type="ECO:0000256" key="14">
    <source>
        <dbReference type="ARBA" id="ARBA00023136"/>
    </source>
</evidence>
<dbReference type="NCBIfam" id="TIGR01494">
    <property type="entry name" value="ATPase_P-type"/>
    <property type="match status" value="1"/>
</dbReference>
<evidence type="ECO:0000256" key="11">
    <source>
        <dbReference type="ARBA" id="ARBA00022967"/>
    </source>
</evidence>
<dbReference type="SFLD" id="SFLDS00003">
    <property type="entry name" value="Haloacid_Dehalogenase"/>
    <property type="match status" value="1"/>
</dbReference>
<dbReference type="STRING" id="1963862.B4O97_07885"/>
<keyword evidence="5" id="KW-0597">Phosphoprotein</keyword>
<feature type="transmembrane region" description="Helical" evidence="15">
    <location>
        <begin position="275"/>
        <end position="297"/>
    </location>
</feature>
<keyword evidence="10" id="KW-0460">Magnesium</keyword>
<dbReference type="EMBL" id="MWQY01000007">
    <property type="protein sequence ID" value="ORC35980.1"/>
    <property type="molecule type" value="Genomic_DNA"/>
</dbReference>
<dbReference type="GO" id="GO:0043682">
    <property type="term" value="F:P-type divalent copper transporter activity"/>
    <property type="evidence" value="ECO:0007669"/>
    <property type="project" value="TreeGrafter"/>
</dbReference>
<dbReference type="GO" id="GO:0055070">
    <property type="term" value="P:copper ion homeostasis"/>
    <property type="evidence" value="ECO:0007669"/>
    <property type="project" value="TreeGrafter"/>
</dbReference>
<keyword evidence="9 15" id="KW-0067">ATP-binding</keyword>
<evidence type="ECO:0000256" key="2">
    <source>
        <dbReference type="ARBA" id="ARBA00006024"/>
    </source>
</evidence>
<dbReference type="NCBIfam" id="TIGR01511">
    <property type="entry name" value="ATPase-IB1_Cu"/>
    <property type="match status" value="1"/>
</dbReference>
<evidence type="ECO:0000256" key="3">
    <source>
        <dbReference type="ARBA" id="ARBA00022448"/>
    </source>
</evidence>
<dbReference type="PANTHER" id="PTHR43520">
    <property type="entry name" value="ATP7, ISOFORM B"/>
    <property type="match status" value="1"/>
</dbReference>
<dbReference type="SUPFAM" id="SSF56784">
    <property type="entry name" value="HAD-like"/>
    <property type="match status" value="1"/>
</dbReference>
<gene>
    <name evidence="18" type="ORF">B4O97_07885</name>
</gene>
<keyword evidence="11" id="KW-1278">Translocase</keyword>
<dbReference type="GO" id="GO:0005507">
    <property type="term" value="F:copper ion binding"/>
    <property type="evidence" value="ECO:0007669"/>
    <property type="project" value="TreeGrafter"/>
</dbReference>
<keyword evidence="19" id="KW-1185">Reference proteome</keyword>
<dbReference type="InterPro" id="IPR023298">
    <property type="entry name" value="ATPase_P-typ_TM_dom_sf"/>
</dbReference>
<dbReference type="InterPro" id="IPR036412">
    <property type="entry name" value="HAD-like_sf"/>
</dbReference>
<comment type="similarity">
    <text evidence="2 15">Belongs to the cation transport ATPase (P-type) (TC 3.A.3) family. Type IB subfamily.</text>
</comment>
<sequence>MKSEANPKNHGTKKNHSHTDHHRMMIRDFRRRFYWTLVLSVPVLGLSELIQGWLGFSFSFPGADYLVFLLSTAIFLYGGWPFLKGLADELGNRNPGMMTLIGLAISVAYLYSAAVSFGLEGTPFYWELATLIAIMLAGHWIEMSSVLSASSALEELAQLMPSEAHRKNGNNVEDIPLEEVEKGDILLIKPGEKIPSDGIVSSGKSYLDESMLTGESKPVDKGEGDEVIGGSVNGDGSLEIRVESSGEDNYLNQVIDMVRKAQADKSRTQALSDKAAFWLTLIAISAGIITLSAWLIAGRDLQFSIARMATVMVITCPHALGLAIPLVVAVSTSKSAQNGLLIRNRTAFENARRITTVVFDKTGTLTKGNFEVSEVSTFADGYDEDRVVSMAAGLEGHSEHPIGKGIVHEAERRKLKIPEVEDFEAIKGKGVRGSLEGKNVMLLSPGALSEMDIEVPGGTDKGAETRVFLLVDKVLTGSIALADTIRPESYKAVQQLQSRGIKCWILTGDNEQTAAAVADELGVDGYFAQVLPDQKQEKIRELQEEGEYVAMTGDGVNDSPALAQAQIGIAVGSGTDVAAATADIILVNSNPLDVSALILFGRATHRKMVQNLIWATGYNVVAIPLAGGVLFPLGIIMSPEVGAILMSLSTVIVAINAKLLSVPKEKLVDG</sequence>
<dbReference type="GO" id="GO:0060003">
    <property type="term" value="P:copper ion export"/>
    <property type="evidence" value="ECO:0007669"/>
    <property type="project" value="UniProtKB-ARBA"/>
</dbReference>
<keyword evidence="4 15" id="KW-1003">Cell membrane</keyword>
<dbReference type="Pfam" id="PF00122">
    <property type="entry name" value="E1-E2_ATPase"/>
    <property type="match status" value="1"/>
</dbReference>
<feature type="transmembrane region" description="Helical" evidence="15">
    <location>
        <begin position="309"/>
        <end position="330"/>
    </location>
</feature>
<evidence type="ECO:0000256" key="8">
    <source>
        <dbReference type="ARBA" id="ARBA00022741"/>
    </source>
</evidence>
<feature type="transmembrane region" description="Helical" evidence="15">
    <location>
        <begin position="612"/>
        <end position="635"/>
    </location>
</feature>
<dbReference type="InterPro" id="IPR008250">
    <property type="entry name" value="ATPase_P-typ_transduc_dom_A_sf"/>
</dbReference>
<feature type="transmembrane region" description="Helical" evidence="15">
    <location>
        <begin position="124"/>
        <end position="141"/>
    </location>
</feature>
<feature type="transmembrane region" description="Helical" evidence="15">
    <location>
        <begin position="65"/>
        <end position="83"/>
    </location>
</feature>
<evidence type="ECO:0000256" key="12">
    <source>
        <dbReference type="ARBA" id="ARBA00022989"/>
    </source>
</evidence>
<evidence type="ECO:0000256" key="6">
    <source>
        <dbReference type="ARBA" id="ARBA00022692"/>
    </source>
</evidence>
<dbReference type="FunFam" id="2.70.150.10:FF:000020">
    <property type="entry name" value="Copper-exporting P-type ATPase A"/>
    <property type="match status" value="1"/>
</dbReference>
<dbReference type="InterPro" id="IPR027256">
    <property type="entry name" value="P-typ_ATPase_IB"/>
</dbReference>
<name>A0A1Y1RZA6_9SPIO</name>
<dbReference type="SFLD" id="SFLDF00027">
    <property type="entry name" value="p-type_atpase"/>
    <property type="match status" value="1"/>
</dbReference>
<dbReference type="AlphaFoldDB" id="A0A1Y1RZA6"/>
<dbReference type="Proteomes" id="UP000192343">
    <property type="component" value="Unassembled WGS sequence"/>
</dbReference>
<organism evidence="18 19">
    <name type="scientific">Marispirochaeta aestuarii</name>
    <dbReference type="NCBI Taxonomy" id="1963862"/>
    <lineage>
        <taxon>Bacteria</taxon>
        <taxon>Pseudomonadati</taxon>
        <taxon>Spirochaetota</taxon>
        <taxon>Spirochaetia</taxon>
        <taxon>Spirochaetales</taxon>
        <taxon>Spirochaetaceae</taxon>
        <taxon>Marispirochaeta</taxon>
    </lineage>
</organism>
<reference evidence="18 19" key="1">
    <citation type="submission" date="2017-03" db="EMBL/GenBank/DDBJ databases">
        <title>Draft Genome sequence of Marispirochaeta sp. strain JC444.</title>
        <authorList>
            <person name="Shivani Y."/>
            <person name="Subhash Y."/>
            <person name="Sasikala C."/>
            <person name="Ramana C."/>
        </authorList>
    </citation>
    <scope>NUCLEOTIDE SEQUENCE [LARGE SCALE GENOMIC DNA]</scope>
    <source>
        <strain evidence="18 19">JC444</strain>
    </source>
</reference>
<accession>A0A1Y1RZA6</accession>
<dbReference type="InterPro" id="IPR044492">
    <property type="entry name" value="P_typ_ATPase_HD_dom"/>
</dbReference>
<keyword evidence="14 15" id="KW-0472">Membrane</keyword>
<dbReference type="OrthoDB" id="9760364at2"/>
<dbReference type="InterPro" id="IPR018303">
    <property type="entry name" value="ATPase_P-typ_P_site"/>
</dbReference>
<proteinExistence type="inferred from homology"/>
<dbReference type="GO" id="GO:0016887">
    <property type="term" value="F:ATP hydrolysis activity"/>
    <property type="evidence" value="ECO:0007669"/>
    <property type="project" value="InterPro"/>
</dbReference>
<dbReference type="RefSeq" id="WP_083049805.1">
    <property type="nucleotide sequence ID" value="NZ_MWQY01000007.1"/>
</dbReference>
<evidence type="ECO:0000256" key="16">
    <source>
        <dbReference type="SAM" id="MobiDB-lite"/>
    </source>
</evidence>
<dbReference type="Gene3D" id="3.40.50.1000">
    <property type="entry name" value="HAD superfamily/HAD-like"/>
    <property type="match status" value="1"/>
</dbReference>
<dbReference type="Gene3D" id="2.70.150.10">
    <property type="entry name" value="Calcium-transporting ATPase, cytoplasmic transduction domain A"/>
    <property type="match status" value="1"/>
</dbReference>
<feature type="transmembrane region" description="Helical" evidence="15">
    <location>
        <begin position="33"/>
        <end position="53"/>
    </location>
</feature>
<dbReference type="PANTHER" id="PTHR43520:SF5">
    <property type="entry name" value="CATION-TRANSPORTING P-TYPE ATPASE-RELATED"/>
    <property type="match status" value="1"/>
</dbReference>
<feature type="transmembrane region" description="Helical" evidence="15">
    <location>
        <begin position="95"/>
        <end position="118"/>
    </location>
</feature>
<evidence type="ECO:0000256" key="7">
    <source>
        <dbReference type="ARBA" id="ARBA00022723"/>
    </source>
</evidence>
<evidence type="ECO:0000313" key="18">
    <source>
        <dbReference type="EMBL" id="ORC35980.1"/>
    </source>
</evidence>
<comment type="subcellular location">
    <subcellularLocation>
        <location evidence="1">Cell membrane</location>
        <topology evidence="1">Multi-pass membrane protein</topology>
    </subcellularLocation>
</comment>
<dbReference type="InterPro" id="IPR001757">
    <property type="entry name" value="P_typ_ATPase"/>
</dbReference>
<comment type="caution">
    <text evidence="18">The sequence shown here is derived from an EMBL/GenBank/DDBJ whole genome shotgun (WGS) entry which is preliminary data.</text>
</comment>
<dbReference type="NCBIfam" id="TIGR01525">
    <property type="entry name" value="ATPase-IB_hvy"/>
    <property type="match status" value="1"/>
</dbReference>
<feature type="domain" description="P-type ATPase A" evidence="17">
    <location>
        <begin position="159"/>
        <end position="258"/>
    </location>
</feature>
<keyword evidence="8 15" id="KW-0547">Nucleotide-binding</keyword>
<keyword evidence="3" id="KW-0813">Transport</keyword>
<dbReference type="InterPro" id="IPR023299">
    <property type="entry name" value="ATPase_P-typ_cyto_dom_N"/>
</dbReference>
<dbReference type="PRINTS" id="PR00120">
    <property type="entry name" value="HATPASE"/>
</dbReference>
<dbReference type="InterPro" id="IPR059000">
    <property type="entry name" value="ATPase_P-type_domA"/>
</dbReference>
<evidence type="ECO:0000259" key="17">
    <source>
        <dbReference type="Pfam" id="PF00122"/>
    </source>
</evidence>
<feature type="transmembrane region" description="Helical" evidence="15">
    <location>
        <begin position="641"/>
        <end position="660"/>
    </location>
</feature>
<evidence type="ECO:0000256" key="5">
    <source>
        <dbReference type="ARBA" id="ARBA00022553"/>
    </source>
</evidence>
<evidence type="ECO:0000256" key="15">
    <source>
        <dbReference type="RuleBase" id="RU362081"/>
    </source>
</evidence>
<dbReference type="SUPFAM" id="SSF81653">
    <property type="entry name" value="Calcium ATPase, transduction domain A"/>
    <property type="match status" value="1"/>
</dbReference>
<evidence type="ECO:0000313" key="19">
    <source>
        <dbReference type="Proteomes" id="UP000192343"/>
    </source>
</evidence>
<evidence type="ECO:0000256" key="4">
    <source>
        <dbReference type="ARBA" id="ARBA00022475"/>
    </source>
</evidence>
<dbReference type="PROSITE" id="PS00154">
    <property type="entry name" value="ATPASE_E1_E2"/>
    <property type="match status" value="1"/>
</dbReference>
<feature type="compositionally biased region" description="Basic residues" evidence="16">
    <location>
        <begin position="10"/>
        <end position="21"/>
    </location>
</feature>
<evidence type="ECO:0000256" key="9">
    <source>
        <dbReference type="ARBA" id="ARBA00022840"/>
    </source>
</evidence>
<evidence type="ECO:0000256" key="10">
    <source>
        <dbReference type="ARBA" id="ARBA00022842"/>
    </source>
</evidence>
<feature type="region of interest" description="Disordered" evidence="16">
    <location>
        <begin position="1"/>
        <end position="21"/>
    </location>
</feature>
<keyword evidence="6 15" id="KW-0812">Transmembrane</keyword>
<dbReference type="GO" id="GO:0005524">
    <property type="term" value="F:ATP binding"/>
    <property type="evidence" value="ECO:0007669"/>
    <property type="project" value="UniProtKB-UniRule"/>
</dbReference>
<dbReference type="Pfam" id="PF00702">
    <property type="entry name" value="Hydrolase"/>
    <property type="match status" value="1"/>
</dbReference>
<evidence type="ECO:0000256" key="1">
    <source>
        <dbReference type="ARBA" id="ARBA00004651"/>
    </source>
</evidence>
<dbReference type="PRINTS" id="PR00119">
    <property type="entry name" value="CATATPASE"/>
</dbReference>
<evidence type="ECO:0000256" key="13">
    <source>
        <dbReference type="ARBA" id="ARBA00023065"/>
    </source>
</evidence>
<protein>
    <submittedName>
        <fullName evidence="18">Copper-translocating P-type ATPase</fullName>
    </submittedName>
</protein>
<dbReference type="SUPFAM" id="SSF81665">
    <property type="entry name" value="Calcium ATPase, transmembrane domain M"/>
    <property type="match status" value="1"/>
</dbReference>
<keyword evidence="7 15" id="KW-0479">Metal-binding</keyword>
<keyword evidence="13" id="KW-0406">Ion transport</keyword>
<dbReference type="GO" id="GO:0005886">
    <property type="term" value="C:plasma membrane"/>
    <property type="evidence" value="ECO:0007669"/>
    <property type="project" value="UniProtKB-SubCell"/>
</dbReference>
<keyword evidence="12 15" id="KW-1133">Transmembrane helix</keyword>
<dbReference type="InterPro" id="IPR023214">
    <property type="entry name" value="HAD_sf"/>
</dbReference>